<proteinExistence type="predicted"/>
<evidence type="ECO:0000313" key="2">
    <source>
        <dbReference type="Proteomes" id="UP001239111"/>
    </source>
</evidence>
<name>A0ACC2P180_9HYME</name>
<evidence type="ECO:0000313" key="1">
    <source>
        <dbReference type="EMBL" id="KAJ8676816.1"/>
    </source>
</evidence>
<reference evidence="1" key="1">
    <citation type="submission" date="2023-04" db="EMBL/GenBank/DDBJ databases">
        <title>A chromosome-level genome assembly of the parasitoid wasp Eretmocerus hayati.</title>
        <authorList>
            <person name="Zhong Y."/>
            <person name="Liu S."/>
            <person name="Liu Y."/>
        </authorList>
    </citation>
    <scope>NUCLEOTIDE SEQUENCE</scope>
    <source>
        <strain evidence="1">ZJU_SS_LIU_2023</strain>
    </source>
</reference>
<organism evidence="1 2">
    <name type="scientific">Eretmocerus hayati</name>
    <dbReference type="NCBI Taxonomy" id="131215"/>
    <lineage>
        <taxon>Eukaryota</taxon>
        <taxon>Metazoa</taxon>
        <taxon>Ecdysozoa</taxon>
        <taxon>Arthropoda</taxon>
        <taxon>Hexapoda</taxon>
        <taxon>Insecta</taxon>
        <taxon>Pterygota</taxon>
        <taxon>Neoptera</taxon>
        <taxon>Endopterygota</taxon>
        <taxon>Hymenoptera</taxon>
        <taxon>Apocrita</taxon>
        <taxon>Proctotrupomorpha</taxon>
        <taxon>Chalcidoidea</taxon>
        <taxon>Aphelinidae</taxon>
        <taxon>Aphelininae</taxon>
        <taxon>Eretmocerus</taxon>
    </lineage>
</organism>
<gene>
    <name evidence="1" type="ORF">QAD02_012603</name>
</gene>
<protein>
    <submittedName>
        <fullName evidence="1">Uncharacterized protein</fullName>
    </submittedName>
</protein>
<dbReference type="Proteomes" id="UP001239111">
    <property type="component" value="Chromosome 2"/>
</dbReference>
<comment type="caution">
    <text evidence="1">The sequence shown here is derived from an EMBL/GenBank/DDBJ whole genome shotgun (WGS) entry which is preliminary data.</text>
</comment>
<accession>A0ACC2P180</accession>
<sequence>MLSCRYRCITAEYSCDTEFSVGFHTLMRSHIATAHALDFTRLLQLESFKDVAKIGDKVKSVVIINVDGGPDENPRYAKTIASGVCHSLEHDLDALFYVTNAPGRGCFNRAERRMAPLNRELSGVILPHDTFGNHLNSSKKTIDFDLERRNFANAGKTSATI</sequence>
<keyword evidence="2" id="KW-1185">Reference proteome</keyword>
<dbReference type="EMBL" id="CM056742">
    <property type="protein sequence ID" value="KAJ8676816.1"/>
    <property type="molecule type" value="Genomic_DNA"/>
</dbReference>